<dbReference type="GeneID" id="41977558"/>
<dbReference type="GO" id="GO:2000234">
    <property type="term" value="P:positive regulation of rRNA processing"/>
    <property type="evidence" value="ECO:0007669"/>
    <property type="project" value="TreeGrafter"/>
</dbReference>
<dbReference type="GO" id="GO:0006364">
    <property type="term" value="P:rRNA processing"/>
    <property type="evidence" value="ECO:0007669"/>
    <property type="project" value="UniProtKB-KW"/>
</dbReference>
<evidence type="ECO:0000256" key="2">
    <source>
        <dbReference type="ARBA" id="ARBA00022517"/>
    </source>
</evidence>
<dbReference type="Gene3D" id="2.130.10.10">
    <property type="entry name" value="YVTN repeat-like/Quinoprotein amine dehydrogenase"/>
    <property type="match status" value="2"/>
</dbReference>
<feature type="compositionally biased region" description="Polar residues" evidence="9">
    <location>
        <begin position="37"/>
        <end position="48"/>
    </location>
</feature>
<evidence type="ECO:0000256" key="6">
    <source>
        <dbReference type="ARBA" id="ARBA00023163"/>
    </source>
</evidence>
<keyword evidence="3" id="KW-0698">rRNA processing</keyword>
<dbReference type="SUPFAM" id="SSF63829">
    <property type="entry name" value="Calcium-dependent phosphotriesterase"/>
    <property type="match status" value="1"/>
</dbReference>
<keyword evidence="11" id="KW-1185">Reference proteome</keyword>
<gene>
    <name evidence="10" type="ORF">E0L32_010111</name>
</gene>
<reference evidence="10 11" key="1">
    <citation type="submission" date="2019-06" db="EMBL/GenBank/DDBJ databases">
        <title>Draft genome sequence of the filamentous fungus Phialemoniopsis curvata isolated from diesel fuel.</title>
        <authorList>
            <person name="Varaljay V.A."/>
            <person name="Lyon W.J."/>
            <person name="Crouch A.L."/>
            <person name="Drake C.E."/>
            <person name="Hollomon J.M."/>
            <person name="Nadeau L.J."/>
            <person name="Nunn H.S."/>
            <person name="Stevenson B.S."/>
            <person name="Bojanowski C.L."/>
            <person name="Crookes-Goodson W.J."/>
        </authorList>
    </citation>
    <scope>NUCLEOTIDE SEQUENCE [LARGE SCALE GENOMIC DNA]</scope>
    <source>
        <strain evidence="10 11">D216</strain>
    </source>
</reference>
<evidence type="ECO:0000313" key="10">
    <source>
        <dbReference type="EMBL" id="TPX08381.1"/>
    </source>
</evidence>
<keyword evidence="7" id="KW-0539">Nucleus</keyword>
<dbReference type="GO" id="GO:0032040">
    <property type="term" value="C:small-subunit processome"/>
    <property type="evidence" value="ECO:0007669"/>
    <property type="project" value="InterPro"/>
</dbReference>
<evidence type="ECO:0000256" key="9">
    <source>
        <dbReference type="SAM" id="MobiDB-lite"/>
    </source>
</evidence>
<evidence type="ECO:0000256" key="7">
    <source>
        <dbReference type="ARBA" id="ARBA00023242"/>
    </source>
</evidence>
<feature type="compositionally biased region" description="Polar residues" evidence="9">
    <location>
        <begin position="56"/>
        <end position="66"/>
    </location>
</feature>
<evidence type="ECO:0000256" key="5">
    <source>
        <dbReference type="ARBA" id="ARBA00022737"/>
    </source>
</evidence>
<dbReference type="SMART" id="SM00320">
    <property type="entry name" value="WD40"/>
    <property type="match status" value="3"/>
</dbReference>
<dbReference type="PROSITE" id="PS50082">
    <property type="entry name" value="WD_REPEATS_2"/>
    <property type="match status" value="2"/>
</dbReference>
<accession>A0A507ATZ9</accession>
<feature type="compositionally biased region" description="Low complexity" evidence="9">
    <location>
        <begin position="1"/>
        <end position="11"/>
    </location>
</feature>
<dbReference type="OrthoDB" id="4096at2759"/>
<feature type="repeat" description="WD" evidence="8">
    <location>
        <begin position="627"/>
        <end position="658"/>
    </location>
</feature>
<organism evidence="10 11">
    <name type="scientific">Thyridium curvatum</name>
    <dbReference type="NCBI Taxonomy" id="1093900"/>
    <lineage>
        <taxon>Eukaryota</taxon>
        <taxon>Fungi</taxon>
        <taxon>Dikarya</taxon>
        <taxon>Ascomycota</taxon>
        <taxon>Pezizomycotina</taxon>
        <taxon>Sordariomycetes</taxon>
        <taxon>Sordariomycetidae</taxon>
        <taxon>Thyridiales</taxon>
        <taxon>Thyridiaceae</taxon>
        <taxon>Thyridium</taxon>
    </lineage>
</organism>
<dbReference type="AlphaFoldDB" id="A0A507ATZ9"/>
<feature type="repeat" description="WD" evidence="8">
    <location>
        <begin position="370"/>
        <end position="411"/>
    </location>
</feature>
<keyword evidence="2" id="KW-0690">Ribosome biogenesis</keyword>
<dbReference type="Pfam" id="PF23869">
    <property type="entry name" value="Beta-prop_WDR75_1st"/>
    <property type="match status" value="1"/>
</dbReference>
<evidence type="ECO:0000256" key="3">
    <source>
        <dbReference type="ARBA" id="ARBA00022552"/>
    </source>
</evidence>
<dbReference type="STRING" id="1093900.A0A507ATZ9"/>
<keyword evidence="6" id="KW-0804">Transcription</keyword>
<protein>
    <submittedName>
        <fullName evidence="10">Uncharacterized protein</fullName>
    </submittedName>
</protein>
<dbReference type="InterPro" id="IPR015943">
    <property type="entry name" value="WD40/YVTN_repeat-like_dom_sf"/>
</dbReference>
<proteinExistence type="predicted"/>
<keyword evidence="4 8" id="KW-0853">WD repeat</keyword>
<dbReference type="InParanoid" id="A0A507ATZ9"/>
<dbReference type="GO" id="GO:0003723">
    <property type="term" value="F:RNA binding"/>
    <property type="evidence" value="ECO:0007669"/>
    <property type="project" value="InterPro"/>
</dbReference>
<evidence type="ECO:0000256" key="4">
    <source>
        <dbReference type="ARBA" id="ARBA00022574"/>
    </source>
</evidence>
<dbReference type="SUPFAM" id="SSF82171">
    <property type="entry name" value="DPP6 N-terminal domain-like"/>
    <property type="match status" value="1"/>
</dbReference>
<comment type="caution">
    <text evidence="10">The sequence shown here is derived from an EMBL/GenBank/DDBJ whole genome shotgun (WGS) entry which is preliminary data.</text>
</comment>
<name>A0A507ATZ9_9PEZI</name>
<dbReference type="CDD" id="cd23952">
    <property type="entry name" value="Utp17_CTD"/>
    <property type="match status" value="1"/>
</dbReference>
<dbReference type="InterPro" id="IPR001680">
    <property type="entry name" value="WD40_rpt"/>
</dbReference>
<dbReference type="RefSeq" id="XP_030990092.1">
    <property type="nucleotide sequence ID" value="XM_031132693.1"/>
</dbReference>
<comment type="subcellular location">
    <subcellularLocation>
        <location evidence="1">Nucleus</location>
        <location evidence="1">Nucleolus</location>
    </subcellularLocation>
</comment>
<dbReference type="InterPro" id="IPR053826">
    <property type="entry name" value="WDR75"/>
</dbReference>
<evidence type="ECO:0000256" key="1">
    <source>
        <dbReference type="ARBA" id="ARBA00004604"/>
    </source>
</evidence>
<dbReference type="Proteomes" id="UP000319257">
    <property type="component" value="Unassembled WGS sequence"/>
</dbReference>
<dbReference type="GO" id="GO:0045943">
    <property type="term" value="P:positive regulation of transcription by RNA polymerase I"/>
    <property type="evidence" value="ECO:0007669"/>
    <property type="project" value="InterPro"/>
</dbReference>
<keyword evidence="5" id="KW-0677">Repeat</keyword>
<feature type="region of interest" description="Disordered" evidence="9">
    <location>
        <begin position="1"/>
        <end position="82"/>
    </location>
</feature>
<dbReference type="PANTHER" id="PTHR44215:SF1">
    <property type="entry name" value="WD REPEAT-CONTAINING PROTEIN 75"/>
    <property type="match status" value="1"/>
</dbReference>
<dbReference type="PANTHER" id="PTHR44215">
    <property type="entry name" value="WD REPEAT-CONTAINING PROTEIN 75"/>
    <property type="match status" value="1"/>
</dbReference>
<sequence>MPSSHSLSSELDSLKKRKREKHDQASISKPKRPRAQTKPSRVNGTQNDVSHDLQTETESQSLTITPSKPKRARQQKQKQGGVLERTHAVPWKVSEPMGGRMADVDPIFTPDERHLIIVYNTSIQVYSTNDSLLVRRIPIPIVSKNHDGNPQRCIIAAVLSQSSSDILWVGCSDGCIWRVDWTTGALDTCFETLANGLLDLTVQSVKIGKKVEEVLFTSERLNAKTSQLVAYHSHDLSEMDSRPLHTTSADMHILQSAPGLGNNDGVLIAAMGRTALIGTLATREIARFQDLEYNFYSLELDDEICSLDTRHSARRSSSKRGKGVDPSVGVLDLLVGCARGSIQIFDDLVARLQGLLGGSSKKASPQPRKHHWHRRAVHSAKWSRDGHYFVSGGLECVLVLWQADTSKREYLPHLSAAIDNIVVSPTGSSYAIHLDDNSTMVISTAEMKPTSYVSGLQSLVFTEMPPKGSSVRRVWQTIEDLSRPLPAVIDPADPSRMLLCVGNGQQASLTGRFPSVPLIQTFDLTSFQSIAKQPLSRTNPTDANLGSRGYPVTEPTVAHLALSRNATWLASVDEWQPPRRDLSNAAEDGAFAGEWSRDRREIHLKFWRANAEQNTFELVTRVNEAHFTNRAEPIFDLAADPNSARFATVGDDGVARLWAPKVRQRDGLTSAGSDGQPLSSWSCTRAITLGENGGPQDDTVLSESPSINRSGALVFSEDSSTLFVAFGGHGEGVVYIIDIESGEIRDVLHGMINGDVRSIHVLSSCVIVVSKDLKVYDIVTDELRYGIHLKSESHGALLQTHVAVDPQSQTFALAVPHFRGKNRKIEKGVCSDLAVFSLDDSQPLLMEDFPSLITNLLPAVSMPGFIAIDSAAQVWSVMEGTQTTWLAQPLADLHLDMEDVDGNATNGVVLLEGDAGDESDAEQDDEDRMELDTDEVHQAVIAPQKLTDIFDAAPAFAMPPIEDIFYQVTGLLSTKSVPAA</sequence>
<evidence type="ECO:0000256" key="8">
    <source>
        <dbReference type="PROSITE-ProRule" id="PRU00221"/>
    </source>
</evidence>
<evidence type="ECO:0000313" key="11">
    <source>
        <dbReference type="Proteomes" id="UP000319257"/>
    </source>
</evidence>
<dbReference type="EMBL" id="SKBQ01000079">
    <property type="protein sequence ID" value="TPX08381.1"/>
    <property type="molecule type" value="Genomic_DNA"/>
</dbReference>